<organism evidence="16 17">
    <name type="scientific">Rhynchosporium agropyri</name>
    <dbReference type="NCBI Taxonomy" id="914238"/>
    <lineage>
        <taxon>Eukaryota</taxon>
        <taxon>Fungi</taxon>
        <taxon>Dikarya</taxon>
        <taxon>Ascomycota</taxon>
        <taxon>Pezizomycotina</taxon>
        <taxon>Leotiomycetes</taxon>
        <taxon>Helotiales</taxon>
        <taxon>Ploettnerulaceae</taxon>
        <taxon>Rhynchosporium</taxon>
    </lineage>
</organism>
<comment type="subcellular location">
    <subcellularLocation>
        <location evidence="1">Secreted</location>
    </subcellularLocation>
</comment>
<comment type="similarity">
    <text evidence="3">Belongs to the glycosyl hydrolase 3 family.</text>
</comment>
<comment type="catalytic activity">
    <reaction evidence="12">
        <text>Hydrolysis of (1-&gt;4)-beta-D-xylans, to remove successive D-xylose residues from the non-reducing termini.</text>
        <dbReference type="EC" id="3.2.1.37"/>
    </reaction>
</comment>
<dbReference type="Proteomes" id="UP000178912">
    <property type="component" value="Unassembled WGS sequence"/>
</dbReference>
<evidence type="ECO:0000256" key="5">
    <source>
        <dbReference type="ARBA" id="ARBA00022651"/>
    </source>
</evidence>
<dbReference type="InterPro" id="IPR013783">
    <property type="entry name" value="Ig-like_fold"/>
</dbReference>
<dbReference type="EC" id="3.2.1.37" evidence="13"/>
<comment type="pathway">
    <text evidence="2">Glycan degradation; xylan degradation.</text>
</comment>
<sequence length="792" mass="86103">MLVEYAACWAVLAGSALAQRPNYVKKHFPDCESGPLSKIAICNKSLSPVARAKALVSAMNETEKIANMQHDVPGSDRIGLPAYNWWNEALHGVAKSRGINFTASGDYSFATSFPLPIILGAAFDDDLVNAIAKVVSTEARAFSNGGLAGLDFWTPNINPYRDPRWGRGSETPGEDPFHASQYVKSLIPGLQGEPGDPYMKVAATCKHFAGYDLELWNGIARYAFDAKIKPQDMRDFYLPAFQACARDSSVQSVMCAYNAVNGVPSCASSYLLQTILKEHWNWANEDRFIAGDCDAVHNIFDGESWNKPRIGHNYTKTPEEAAAVALNAGTDLSCGDYYPLYLQGAIDKGLTNVSTMDQALTRKYATLVKLGYFDSAANQPYRKLTFADVSIPSAQALALKAAEEGIVLLKNDGTLPLKSTIKKLALIGPHANATEEMQGLYFGVAPFLHSPLYAAQKAGYEVSYVLGTNVTSDTSGYADALKAAQNADAIIYVGGIDTTVEKETMDRYQISWPQNQLDLISRLSSLSKPLVVVQMGSMVDSQSLLSNDNVHSLVWAGYPGQDGGTAILNILTGKAAPAGRLPVTQYPASYVDEVPMTNMSLLQYHSPDKTLNNPGRTYKYYTGKPVFPFGHGLYYTEFNVTKHVPAPATTPNSGYHISDLISTAKLANKPKYLDQIPFISIPVTVKNVGKVTSDYVSLFFISGAFGPQPYPKKSLVAYHRVKNLAAGQSSTFNITLTLASLARADEHGNLVLYPGQYQLQENISEGYGGSWDFTLIGSPATLEVWPKDPKGH</sequence>
<evidence type="ECO:0000256" key="14">
    <source>
        <dbReference type="SAM" id="SignalP"/>
    </source>
</evidence>
<evidence type="ECO:0000259" key="15">
    <source>
        <dbReference type="SMART" id="SM01217"/>
    </source>
</evidence>
<keyword evidence="9" id="KW-0119">Carbohydrate metabolism</keyword>
<evidence type="ECO:0000256" key="12">
    <source>
        <dbReference type="ARBA" id="ARBA00024574"/>
    </source>
</evidence>
<proteinExistence type="inferred from homology"/>
<evidence type="ECO:0000256" key="2">
    <source>
        <dbReference type="ARBA" id="ARBA00004851"/>
    </source>
</evidence>
<dbReference type="InterPro" id="IPR044993">
    <property type="entry name" value="BXL"/>
</dbReference>
<evidence type="ECO:0000256" key="1">
    <source>
        <dbReference type="ARBA" id="ARBA00004613"/>
    </source>
</evidence>
<evidence type="ECO:0000256" key="6">
    <source>
        <dbReference type="ARBA" id="ARBA00022729"/>
    </source>
</evidence>
<protein>
    <recommendedName>
        <fullName evidence="13">xylan 1,4-beta-xylosidase</fullName>
        <ecNumber evidence="13">3.2.1.37</ecNumber>
    </recommendedName>
</protein>
<keyword evidence="8" id="KW-0325">Glycoprotein</keyword>
<dbReference type="UniPathway" id="UPA00114"/>
<dbReference type="SUPFAM" id="SSF52279">
    <property type="entry name" value="Beta-D-glucan exohydrolase, C-terminal domain"/>
    <property type="match status" value="1"/>
</dbReference>
<dbReference type="InterPro" id="IPR002772">
    <property type="entry name" value="Glyco_hydro_3_C"/>
</dbReference>
<dbReference type="Gene3D" id="3.40.50.1700">
    <property type="entry name" value="Glycoside hydrolase family 3 C-terminal domain"/>
    <property type="match status" value="1"/>
</dbReference>
<dbReference type="PANTHER" id="PTHR42721">
    <property type="entry name" value="SUGAR HYDROLASE-RELATED"/>
    <property type="match status" value="1"/>
</dbReference>
<feature type="domain" description="Fibronectin type III-like" evidence="15">
    <location>
        <begin position="695"/>
        <end position="765"/>
    </location>
</feature>
<evidence type="ECO:0000256" key="9">
    <source>
        <dbReference type="ARBA" id="ARBA00023277"/>
    </source>
</evidence>
<feature type="signal peptide" evidence="14">
    <location>
        <begin position="1"/>
        <end position="18"/>
    </location>
</feature>
<dbReference type="InterPro" id="IPR001764">
    <property type="entry name" value="Glyco_hydro_3_N"/>
</dbReference>
<dbReference type="Gene3D" id="3.20.20.300">
    <property type="entry name" value="Glycoside hydrolase, family 3, N-terminal domain"/>
    <property type="match status" value="1"/>
</dbReference>
<evidence type="ECO:0000256" key="8">
    <source>
        <dbReference type="ARBA" id="ARBA00023180"/>
    </source>
</evidence>
<feature type="chain" id="PRO_5009446476" description="xylan 1,4-beta-xylosidase" evidence="14">
    <location>
        <begin position="19"/>
        <end position="792"/>
    </location>
</feature>
<keyword evidence="17" id="KW-1185">Reference proteome</keyword>
<dbReference type="InterPro" id="IPR036962">
    <property type="entry name" value="Glyco_hydro_3_N_sf"/>
</dbReference>
<dbReference type="InterPro" id="IPR017853">
    <property type="entry name" value="GH"/>
</dbReference>
<dbReference type="AlphaFoldDB" id="A0A1E1KWL5"/>
<keyword evidence="4" id="KW-0964">Secreted</keyword>
<evidence type="ECO:0000256" key="3">
    <source>
        <dbReference type="ARBA" id="ARBA00005336"/>
    </source>
</evidence>
<dbReference type="GO" id="GO:0031222">
    <property type="term" value="P:arabinan catabolic process"/>
    <property type="evidence" value="ECO:0007669"/>
    <property type="project" value="TreeGrafter"/>
</dbReference>
<dbReference type="FunFam" id="3.40.50.1700:FF:000007">
    <property type="entry name" value="Exo-1,4-beta-xylosidase xlnD"/>
    <property type="match status" value="1"/>
</dbReference>
<dbReference type="GO" id="GO:0046556">
    <property type="term" value="F:alpha-L-arabinofuranosidase activity"/>
    <property type="evidence" value="ECO:0007669"/>
    <property type="project" value="TreeGrafter"/>
</dbReference>
<dbReference type="InterPro" id="IPR036881">
    <property type="entry name" value="Glyco_hydro_3_C_sf"/>
</dbReference>
<reference evidence="17" key="1">
    <citation type="submission" date="2016-03" db="EMBL/GenBank/DDBJ databases">
        <authorList>
            <person name="Guldener U."/>
        </authorList>
    </citation>
    <scope>NUCLEOTIDE SEQUENCE [LARGE SCALE GENOMIC DNA]</scope>
    <source>
        <strain evidence="17">04CH-RAC-A.6.1</strain>
    </source>
</reference>
<accession>A0A1E1KWL5</accession>
<keyword evidence="6 14" id="KW-0732">Signal</keyword>
<dbReference type="Pfam" id="PF14310">
    <property type="entry name" value="Fn3-like"/>
    <property type="match status" value="1"/>
</dbReference>
<keyword evidence="5" id="KW-0858">Xylan degradation</keyword>
<dbReference type="Pfam" id="PF00933">
    <property type="entry name" value="Glyco_hydro_3"/>
    <property type="match status" value="1"/>
</dbReference>
<evidence type="ECO:0000256" key="11">
    <source>
        <dbReference type="ARBA" id="ARBA00023326"/>
    </source>
</evidence>
<dbReference type="SUPFAM" id="SSF51445">
    <property type="entry name" value="(Trans)glycosidases"/>
    <property type="match status" value="1"/>
</dbReference>
<keyword evidence="10" id="KW-0326">Glycosidase</keyword>
<dbReference type="InterPro" id="IPR026891">
    <property type="entry name" value="Fn3-like"/>
</dbReference>
<dbReference type="SMART" id="SM01217">
    <property type="entry name" value="Fn3_like"/>
    <property type="match status" value="1"/>
</dbReference>
<evidence type="ECO:0000313" key="17">
    <source>
        <dbReference type="Proteomes" id="UP000178912"/>
    </source>
</evidence>
<dbReference type="Gene3D" id="2.60.40.10">
    <property type="entry name" value="Immunoglobulins"/>
    <property type="match status" value="1"/>
</dbReference>
<evidence type="ECO:0000256" key="4">
    <source>
        <dbReference type="ARBA" id="ARBA00022525"/>
    </source>
</evidence>
<evidence type="ECO:0000313" key="16">
    <source>
        <dbReference type="EMBL" id="CZT02617.1"/>
    </source>
</evidence>
<evidence type="ECO:0000256" key="10">
    <source>
        <dbReference type="ARBA" id="ARBA00023295"/>
    </source>
</evidence>
<dbReference type="EMBL" id="FJUX01000057">
    <property type="protein sequence ID" value="CZT02617.1"/>
    <property type="molecule type" value="Genomic_DNA"/>
</dbReference>
<dbReference type="GO" id="GO:0045493">
    <property type="term" value="P:xylan catabolic process"/>
    <property type="evidence" value="ECO:0007669"/>
    <property type="project" value="UniProtKB-UniPathway"/>
</dbReference>
<evidence type="ECO:0000256" key="7">
    <source>
        <dbReference type="ARBA" id="ARBA00022801"/>
    </source>
</evidence>
<keyword evidence="11" id="KW-0624">Polysaccharide degradation</keyword>
<keyword evidence="7" id="KW-0378">Hydrolase</keyword>
<evidence type="ECO:0000256" key="13">
    <source>
        <dbReference type="ARBA" id="ARBA00026107"/>
    </source>
</evidence>
<dbReference type="Pfam" id="PF01915">
    <property type="entry name" value="Glyco_hydro_3_C"/>
    <property type="match status" value="1"/>
</dbReference>
<dbReference type="PANTHER" id="PTHR42721:SF3">
    <property type="entry name" value="BETA-D-XYLOSIDASE 5-RELATED"/>
    <property type="match status" value="1"/>
</dbReference>
<dbReference type="GO" id="GO:0009044">
    <property type="term" value="F:xylan 1,4-beta-xylosidase activity"/>
    <property type="evidence" value="ECO:0007669"/>
    <property type="project" value="UniProtKB-EC"/>
</dbReference>
<gene>
    <name evidence="16" type="ORF">RAG0_09669</name>
</gene>
<name>A0A1E1KWL5_9HELO</name>
<dbReference type="OrthoDB" id="47059at2759"/>
<dbReference type="GO" id="GO:0005576">
    <property type="term" value="C:extracellular region"/>
    <property type="evidence" value="ECO:0007669"/>
    <property type="project" value="UniProtKB-SubCell"/>
</dbReference>